<evidence type="ECO:0000256" key="1">
    <source>
        <dbReference type="PROSITE-ProRule" id="PRU00221"/>
    </source>
</evidence>
<dbReference type="PROSITE" id="PS50082">
    <property type="entry name" value="WD_REPEATS_2"/>
    <property type="match status" value="1"/>
</dbReference>
<keyword evidence="1" id="KW-0853">WD repeat</keyword>
<accession>A0A1G7P5Q5</accession>
<dbReference type="SUPFAM" id="SSF50978">
    <property type="entry name" value="WD40 repeat-like"/>
    <property type="match status" value="1"/>
</dbReference>
<sequence>MELKLKNKESVLSLAISPDGKWLAVGQIVDEDRNPSMTIWDTTTWKCVAEEEGGNVSSITSLSFNRHSNMLAYLISGDYIRFFNVKDMYLQKEFPFEKPRTVLYATHEDLLLVVGEEVSVFNKDYEEVFNYKKYKAYKHTEGLPPELFKDYYKMPDWAEKASYGNLPAGAAFFKKDSCVIITGNNDNKFSVYDIKSGKRKEQYPGGVLQAGYMEIDQSEKYLFLIGRLPYADLMWELPDMKRVLPEYLNEDFDGSSSFSFHPSARFFAIGGAGGKVFLRSIETGDFVMEKDVHDDEVMAIRFSADGKLLISGGADGKVILTDITEYLT</sequence>
<evidence type="ECO:0000313" key="2">
    <source>
        <dbReference type="EMBL" id="SDF80909.1"/>
    </source>
</evidence>
<dbReference type="RefSeq" id="WP_089831900.1">
    <property type="nucleotide sequence ID" value="NZ_FNBN01000002.1"/>
</dbReference>
<dbReference type="Proteomes" id="UP000199045">
    <property type="component" value="Unassembled WGS sequence"/>
</dbReference>
<dbReference type="Pfam" id="PF00400">
    <property type="entry name" value="WD40"/>
    <property type="match status" value="2"/>
</dbReference>
<reference evidence="2 3" key="1">
    <citation type="submission" date="2016-10" db="EMBL/GenBank/DDBJ databases">
        <authorList>
            <person name="de Groot N.N."/>
        </authorList>
    </citation>
    <scope>NUCLEOTIDE SEQUENCE [LARGE SCALE GENOMIC DNA]</scope>
    <source>
        <strain evidence="2 3">DSM 527</strain>
    </source>
</reference>
<proteinExistence type="predicted"/>
<protein>
    <submittedName>
        <fullName evidence="2">WD40 repeat</fullName>
    </submittedName>
</protein>
<feature type="repeat" description="WD" evidence="1">
    <location>
        <begin position="290"/>
        <end position="328"/>
    </location>
</feature>
<dbReference type="SMART" id="SM00320">
    <property type="entry name" value="WD40"/>
    <property type="match status" value="4"/>
</dbReference>
<dbReference type="PROSITE" id="PS50294">
    <property type="entry name" value="WD_REPEATS_REGION"/>
    <property type="match status" value="1"/>
</dbReference>
<dbReference type="PANTHER" id="PTHR19879:SF9">
    <property type="entry name" value="TRANSCRIPTION INITIATION FACTOR TFIID SUBUNIT 5"/>
    <property type="match status" value="1"/>
</dbReference>
<dbReference type="Gene3D" id="2.130.10.10">
    <property type="entry name" value="YVTN repeat-like/Quinoprotein amine dehydrogenase"/>
    <property type="match status" value="2"/>
</dbReference>
<dbReference type="STRING" id="104663.SAMN04488121_1021051"/>
<dbReference type="OrthoDB" id="1492850at2"/>
<name>A0A1G7P5Q5_CHIFI</name>
<dbReference type="PANTHER" id="PTHR19879">
    <property type="entry name" value="TRANSCRIPTION INITIATION FACTOR TFIID"/>
    <property type="match status" value="1"/>
</dbReference>
<dbReference type="InterPro" id="IPR015943">
    <property type="entry name" value="WD40/YVTN_repeat-like_dom_sf"/>
</dbReference>
<organism evidence="2 3">
    <name type="scientific">Chitinophaga filiformis</name>
    <name type="common">Myxococcus filiformis</name>
    <name type="synonym">Flexibacter filiformis</name>
    <dbReference type="NCBI Taxonomy" id="104663"/>
    <lineage>
        <taxon>Bacteria</taxon>
        <taxon>Pseudomonadati</taxon>
        <taxon>Bacteroidota</taxon>
        <taxon>Chitinophagia</taxon>
        <taxon>Chitinophagales</taxon>
        <taxon>Chitinophagaceae</taxon>
        <taxon>Chitinophaga</taxon>
    </lineage>
</organism>
<gene>
    <name evidence="2" type="ORF">SAMN04488121_1021051</name>
</gene>
<evidence type="ECO:0000313" key="3">
    <source>
        <dbReference type="Proteomes" id="UP000199045"/>
    </source>
</evidence>
<dbReference type="EMBL" id="FNBN01000002">
    <property type="protein sequence ID" value="SDF80909.1"/>
    <property type="molecule type" value="Genomic_DNA"/>
</dbReference>
<dbReference type="AlphaFoldDB" id="A0A1G7P5Q5"/>
<dbReference type="InterPro" id="IPR036322">
    <property type="entry name" value="WD40_repeat_dom_sf"/>
</dbReference>
<dbReference type="InterPro" id="IPR001680">
    <property type="entry name" value="WD40_rpt"/>
</dbReference>